<evidence type="ECO:0000313" key="17">
    <source>
        <dbReference type="Proteomes" id="UP000582487"/>
    </source>
</evidence>
<dbReference type="GeneID" id="61169071"/>
<feature type="disulfide bond" description="Redox-active" evidence="9">
    <location>
        <begin position="32"/>
        <end position="35"/>
    </location>
</feature>
<feature type="site" description="Contributes to redox potential value" evidence="8">
    <location>
        <position position="33"/>
    </location>
</feature>
<evidence type="ECO:0000313" key="18">
    <source>
        <dbReference type="Proteomes" id="UP001209486"/>
    </source>
</evidence>
<evidence type="ECO:0000256" key="4">
    <source>
        <dbReference type="ARBA" id="ARBA00023157"/>
    </source>
</evidence>
<evidence type="ECO:0000313" key="12">
    <source>
        <dbReference type="EMBL" id="NMW93551.1"/>
    </source>
</evidence>
<accession>A0A2J9KNH6</accession>
<comment type="similarity">
    <text evidence="1 7">Belongs to the thioredoxin family.</text>
</comment>
<dbReference type="PIRSF" id="PIRSF000077">
    <property type="entry name" value="Thioredoxin"/>
    <property type="match status" value="1"/>
</dbReference>
<dbReference type="SUPFAM" id="SSF52833">
    <property type="entry name" value="Thioredoxin-like"/>
    <property type="match status" value="1"/>
</dbReference>
<reference evidence="16 17" key="3">
    <citation type="submission" date="2020-04" db="EMBL/GenBank/DDBJ databases">
        <title>Antimicrobial susceptibility and clonality of vaginal-derived multi-drug resistant Mobiluncus isolates in China.</title>
        <authorList>
            <person name="Zhang X."/>
        </authorList>
    </citation>
    <scope>NUCLEOTIDE SEQUENCE [LARGE SCALE GENOMIC DNA]</scope>
    <source>
        <strain evidence="13 16">12</strain>
        <strain evidence="12 17">7</strain>
    </source>
</reference>
<dbReference type="EMBL" id="JABCUS010000011">
    <property type="protein sequence ID" value="NMX03499.1"/>
    <property type="molecule type" value="Genomic_DNA"/>
</dbReference>
<dbReference type="EMBL" id="JABCUV010000008">
    <property type="protein sequence ID" value="NMW93551.1"/>
    <property type="molecule type" value="Genomic_DNA"/>
</dbReference>
<evidence type="ECO:0000256" key="8">
    <source>
        <dbReference type="PIRSR" id="PIRSR000077-1"/>
    </source>
</evidence>
<feature type="active site" description="Nucleophile" evidence="8">
    <location>
        <position position="32"/>
    </location>
</feature>
<dbReference type="Proteomes" id="UP000255284">
    <property type="component" value="Unassembled WGS sequence"/>
</dbReference>
<dbReference type="PANTHER" id="PTHR45663">
    <property type="entry name" value="GEO12009P1"/>
    <property type="match status" value="1"/>
</dbReference>
<feature type="site" description="Deprotonates C-terminal active site Cys" evidence="8">
    <location>
        <position position="26"/>
    </location>
</feature>
<dbReference type="PROSITE" id="PS00194">
    <property type="entry name" value="THIOREDOXIN_1"/>
    <property type="match status" value="1"/>
</dbReference>
<feature type="domain" description="Thioredoxin" evidence="10">
    <location>
        <begin position="1"/>
        <end position="108"/>
    </location>
</feature>
<dbReference type="PROSITE" id="PS51352">
    <property type="entry name" value="THIOREDOXIN_2"/>
    <property type="match status" value="1"/>
</dbReference>
<evidence type="ECO:0000256" key="9">
    <source>
        <dbReference type="PIRSR" id="PIRSR000077-4"/>
    </source>
</evidence>
<dbReference type="PANTHER" id="PTHR45663:SF11">
    <property type="entry name" value="GEO12009P1"/>
    <property type="match status" value="1"/>
</dbReference>
<dbReference type="InterPro" id="IPR005746">
    <property type="entry name" value="Thioredoxin"/>
</dbReference>
<evidence type="ECO:0000256" key="6">
    <source>
        <dbReference type="NCBIfam" id="TIGR01068"/>
    </source>
</evidence>
<evidence type="ECO:0000313" key="11">
    <source>
        <dbReference type="EMBL" id="MCU9967857.1"/>
    </source>
</evidence>
<dbReference type="OrthoDB" id="9790390at2"/>
<evidence type="ECO:0000256" key="3">
    <source>
        <dbReference type="ARBA" id="ARBA00022982"/>
    </source>
</evidence>
<dbReference type="CDD" id="cd02947">
    <property type="entry name" value="TRX_family"/>
    <property type="match status" value="1"/>
</dbReference>
<evidence type="ECO:0000313" key="13">
    <source>
        <dbReference type="EMBL" id="NMX03499.1"/>
    </source>
</evidence>
<dbReference type="EMBL" id="UGGQ01000006">
    <property type="protein sequence ID" value="STO16287.1"/>
    <property type="molecule type" value="Genomic_DNA"/>
</dbReference>
<dbReference type="AlphaFoldDB" id="A0A2J9KNH6"/>
<dbReference type="FunFam" id="3.40.30.10:FF:000001">
    <property type="entry name" value="Thioredoxin"/>
    <property type="match status" value="1"/>
</dbReference>
<keyword evidence="5 9" id="KW-0676">Redox-active center</keyword>
<organism evidence="13 16">
    <name type="scientific">Mobiluncus mulieris</name>
    <dbReference type="NCBI Taxonomy" id="2052"/>
    <lineage>
        <taxon>Bacteria</taxon>
        <taxon>Bacillati</taxon>
        <taxon>Actinomycetota</taxon>
        <taxon>Actinomycetes</taxon>
        <taxon>Actinomycetales</taxon>
        <taxon>Actinomycetaceae</taxon>
        <taxon>Mobiluncus</taxon>
    </lineage>
</organism>
<dbReference type="InterPro" id="IPR017937">
    <property type="entry name" value="Thioredoxin_CS"/>
</dbReference>
<dbReference type="PRINTS" id="PR00421">
    <property type="entry name" value="THIOREDOXIN"/>
</dbReference>
<sequence>MSNALEVNESNFSEEVLRSETPVLVDFWATWCAPCRQMGPIIDQLAAEYGNDLKIVKCDVDQNPALQMKYQISSIPAFHLFKGGESIAEFIGGRPKNQLRDEISTALA</sequence>
<feature type="site" description="Contributes to redox potential value" evidence="8">
    <location>
        <position position="34"/>
    </location>
</feature>
<dbReference type="InterPro" id="IPR036249">
    <property type="entry name" value="Thioredoxin-like_sf"/>
</dbReference>
<gene>
    <name evidence="13" type="primary">trxA</name>
    <name evidence="14" type="synonym">trxA_1</name>
    <name evidence="11" type="ORF">FYZ43_00150</name>
    <name evidence="12" type="ORF">HHJ74_07570</name>
    <name evidence="13" type="ORF">HHJ77_06095</name>
    <name evidence="14" type="ORF">NCTC11819_00853</name>
</gene>
<keyword evidence="3" id="KW-0249">Electron transport</keyword>
<evidence type="ECO:0000259" key="10">
    <source>
        <dbReference type="PROSITE" id="PS51352"/>
    </source>
</evidence>
<dbReference type="Proteomes" id="UP000575397">
    <property type="component" value="Unassembled WGS sequence"/>
</dbReference>
<evidence type="ECO:0000256" key="7">
    <source>
        <dbReference type="PIRNR" id="PIRNR000077"/>
    </source>
</evidence>
<feature type="active site" description="Nucleophile" evidence="8">
    <location>
        <position position="35"/>
    </location>
</feature>
<dbReference type="GO" id="GO:0005829">
    <property type="term" value="C:cytosol"/>
    <property type="evidence" value="ECO:0007669"/>
    <property type="project" value="TreeGrafter"/>
</dbReference>
<comment type="caution">
    <text evidence="13">The sequence shown here is derived from an EMBL/GenBank/DDBJ whole genome shotgun (WGS) entry which is preliminary data.</text>
</comment>
<dbReference type="GO" id="GO:0045454">
    <property type="term" value="P:cell redox homeostasis"/>
    <property type="evidence" value="ECO:0007669"/>
    <property type="project" value="TreeGrafter"/>
</dbReference>
<evidence type="ECO:0000256" key="2">
    <source>
        <dbReference type="ARBA" id="ARBA00022448"/>
    </source>
</evidence>
<keyword evidence="4 9" id="KW-1015">Disulfide bond</keyword>
<keyword evidence="2" id="KW-0813">Transport</keyword>
<dbReference type="Gene3D" id="3.40.30.10">
    <property type="entry name" value="Glutaredoxin"/>
    <property type="match status" value="1"/>
</dbReference>
<reference evidence="11 18" key="2">
    <citation type="submission" date="2019-08" db="EMBL/GenBank/DDBJ databases">
        <title>Comparison of rpoB and gyrB Sequences from Mobiluncus Species and Development of a Multiplex PCR Method for Clinical Detection of Mobiluncus curtisii and Mobiluncus mulieris.</title>
        <authorList>
            <person name="Yang L."/>
            <person name="Shen Y."/>
            <person name="Xu G."/>
            <person name="Shu L.-B."/>
            <person name="Hu J."/>
            <person name="Zhang R."/>
            <person name="Wang Y."/>
            <person name="Zhou H.-W."/>
            <person name="Zhang X."/>
        </authorList>
    </citation>
    <scope>NUCLEOTIDE SEQUENCE [LARGE SCALE GENOMIC DNA]</scope>
    <source>
        <strain evidence="11 18">M26</strain>
    </source>
</reference>
<evidence type="ECO:0000313" key="15">
    <source>
        <dbReference type="Proteomes" id="UP000255284"/>
    </source>
</evidence>
<name>A0A2J9KNH6_9ACTO</name>
<reference evidence="14 15" key="1">
    <citation type="submission" date="2018-06" db="EMBL/GenBank/DDBJ databases">
        <authorList>
            <consortium name="Pathogen Informatics"/>
            <person name="Doyle S."/>
        </authorList>
    </citation>
    <scope>NUCLEOTIDE SEQUENCE [LARGE SCALE GENOMIC DNA]</scope>
    <source>
        <strain evidence="14 15">NCTC11819</strain>
    </source>
</reference>
<dbReference type="NCBIfam" id="TIGR01068">
    <property type="entry name" value="thioredoxin"/>
    <property type="match status" value="1"/>
</dbReference>
<dbReference type="RefSeq" id="WP_004013491.1">
    <property type="nucleotide sequence ID" value="NZ_CAMPNB010000020.1"/>
</dbReference>
<dbReference type="Proteomes" id="UP001209486">
    <property type="component" value="Unassembled WGS sequence"/>
</dbReference>
<dbReference type="Proteomes" id="UP000582487">
    <property type="component" value="Unassembled WGS sequence"/>
</dbReference>
<evidence type="ECO:0000313" key="16">
    <source>
        <dbReference type="Proteomes" id="UP000575397"/>
    </source>
</evidence>
<proteinExistence type="inferred from homology"/>
<evidence type="ECO:0000256" key="5">
    <source>
        <dbReference type="ARBA" id="ARBA00023284"/>
    </source>
</evidence>
<dbReference type="Pfam" id="PF00085">
    <property type="entry name" value="Thioredoxin"/>
    <property type="match status" value="1"/>
</dbReference>
<dbReference type="EMBL" id="VSZY01000001">
    <property type="protein sequence ID" value="MCU9967857.1"/>
    <property type="molecule type" value="Genomic_DNA"/>
</dbReference>
<protein>
    <recommendedName>
        <fullName evidence="6 7">Thioredoxin</fullName>
    </recommendedName>
</protein>
<dbReference type="GO" id="GO:0015035">
    <property type="term" value="F:protein-disulfide reductase activity"/>
    <property type="evidence" value="ECO:0007669"/>
    <property type="project" value="UniProtKB-UniRule"/>
</dbReference>
<evidence type="ECO:0000256" key="1">
    <source>
        <dbReference type="ARBA" id="ARBA00008987"/>
    </source>
</evidence>
<evidence type="ECO:0000313" key="14">
    <source>
        <dbReference type="EMBL" id="STO16287.1"/>
    </source>
</evidence>
<dbReference type="InterPro" id="IPR013766">
    <property type="entry name" value="Thioredoxin_domain"/>
</dbReference>